<dbReference type="EMBL" id="JAYXHS010000004">
    <property type="protein sequence ID" value="MEC5387764.1"/>
    <property type="molecule type" value="Genomic_DNA"/>
</dbReference>
<dbReference type="Pfam" id="PF04339">
    <property type="entry name" value="FemAB_like"/>
    <property type="match status" value="1"/>
</dbReference>
<sequence>MFRIIHDINQIPASAWDALHDGQPFLRHAFLAALESSGSVGPARGWEPAHATLWHDQTLIAAAPLYLKSHSWGEYVFDWAWADAYARHGQSYYPKWLCAVPFTPVPGARLLARTEAQRSDLLRSMLEHIAASGHSSFHLLFPDSDAPLLQQELMQRHGVQFHWHNKGYRHFEDFLAGMSHDKRKKIRQERRKVAESGVTLEVLEGTAISTSHWDFFYRCYAMTYAQHGGSPYLTPDFFQRIGTELPESCVLLLASREGRAIASSLLIRDDTALYGRYWGALEHVSCLHFEACYYAPIEYAIAQKLQRFEGGAQGEHKLARGLDPTPTQSAHWIADEDFRTAIARFLQRESLGMQHYINELGEHSAYRDRSRDEGAD</sequence>
<dbReference type="PANTHER" id="PTHR47017:SF1">
    <property type="entry name" value="ACYL-COA"/>
    <property type="match status" value="1"/>
</dbReference>
<dbReference type="InterPro" id="IPR007434">
    <property type="entry name" value="FemAB-like"/>
</dbReference>
<dbReference type="Gene3D" id="3.40.630.30">
    <property type="match status" value="1"/>
</dbReference>
<dbReference type="PANTHER" id="PTHR47017">
    <property type="entry name" value="ACYL-COA"/>
    <property type="match status" value="1"/>
</dbReference>
<gene>
    <name evidence="1" type="ORF">VVD49_18675</name>
</gene>
<dbReference type="Proteomes" id="UP001331561">
    <property type="component" value="Unassembled WGS sequence"/>
</dbReference>
<protein>
    <submittedName>
        <fullName evidence="1">GNAT family N-acetyltransferase</fullName>
    </submittedName>
</protein>
<organism evidence="1 2">
    <name type="scientific">Uliginosibacterium silvisoli</name>
    <dbReference type="NCBI Taxonomy" id="3114758"/>
    <lineage>
        <taxon>Bacteria</taxon>
        <taxon>Pseudomonadati</taxon>
        <taxon>Pseudomonadota</taxon>
        <taxon>Betaproteobacteria</taxon>
        <taxon>Rhodocyclales</taxon>
        <taxon>Zoogloeaceae</taxon>
        <taxon>Uliginosibacterium</taxon>
    </lineage>
</organism>
<keyword evidence="2" id="KW-1185">Reference proteome</keyword>
<evidence type="ECO:0000313" key="2">
    <source>
        <dbReference type="Proteomes" id="UP001331561"/>
    </source>
</evidence>
<dbReference type="RefSeq" id="WP_327600738.1">
    <property type="nucleotide sequence ID" value="NZ_JAYXHS010000004.1"/>
</dbReference>
<accession>A0ABU6K855</accession>
<reference evidence="1 2" key="1">
    <citation type="submission" date="2024-01" db="EMBL/GenBank/DDBJ databases">
        <title>Uliginosibacterium soil sp. nov.</title>
        <authorList>
            <person name="Lv Y."/>
        </authorList>
    </citation>
    <scope>NUCLEOTIDE SEQUENCE [LARGE SCALE GENOMIC DNA]</scope>
    <source>
        <strain evidence="1 2">H3</strain>
    </source>
</reference>
<comment type="caution">
    <text evidence="1">The sequence shown here is derived from an EMBL/GenBank/DDBJ whole genome shotgun (WGS) entry which is preliminary data.</text>
</comment>
<dbReference type="InterPro" id="IPR016181">
    <property type="entry name" value="Acyl_CoA_acyltransferase"/>
</dbReference>
<dbReference type="SUPFAM" id="SSF55729">
    <property type="entry name" value="Acyl-CoA N-acyltransferases (Nat)"/>
    <property type="match status" value="1"/>
</dbReference>
<name>A0ABU6K855_9RHOO</name>
<proteinExistence type="predicted"/>
<evidence type="ECO:0000313" key="1">
    <source>
        <dbReference type="EMBL" id="MEC5387764.1"/>
    </source>
</evidence>